<dbReference type="InterPro" id="IPR005797">
    <property type="entry name" value="Cyt_b/b6_N"/>
</dbReference>
<reference evidence="9 10" key="1">
    <citation type="submission" date="2023-05" db="EMBL/GenBank/DDBJ databases">
        <title>Sequencing and Assembly of Streptomyces sp. NP73.</title>
        <authorList>
            <person name="Konwar A.N."/>
            <person name="Saikia K."/>
            <person name="Thakur D."/>
        </authorList>
    </citation>
    <scope>NUCLEOTIDE SEQUENCE [LARGE SCALE GENOMIC DNA]</scope>
    <source>
        <strain evidence="9 10">NP73</strain>
    </source>
</reference>
<comment type="cofactor">
    <cofactor evidence="1">
        <name>heme</name>
        <dbReference type="ChEBI" id="CHEBI:30413"/>
    </cofactor>
</comment>
<organism evidence="9 10">
    <name type="scientific">Streptomyces katrae</name>
    <dbReference type="NCBI Taxonomy" id="68223"/>
    <lineage>
        <taxon>Bacteria</taxon>
        <taxon>Bacillati</taxon>
        <taxon>Actinomycetota</taxon>
        <taxon>Actinomycetes</taxon>
        <taxon>Kitasatosporales</taxon>
        <taxon>Streptomycetaceae</taxon>
        <taxon>Streptomyces</taxon>
    </lineage>
</organism>
<name>A0ABT7GSS5_9ACTN</name>
<evidence type="ECO:0000256" key="6">
    <source>
        <dbReference type="SAM" id="MobiDB-lite"/>
    </source>
</evidence>
<evidence type="ECO:0000256" key="2">
    <source>
        <dbReference type="ARBA" id="ARBA00012951"/>
    </source>
</evidence>
<dbReference type="Gene3D" id="1.20.810.10">
    <property type="entry name" value="Cytochrome Bc1 Complex, Chain C"/>
    <property type="match status" value="1"/>
</dbReference>
<feature type="transmembrane region" description="Helical" evidence="7">
    <location>
        <begin position="271"/>
        <end position="290"/>
    </location>
</feature>
<evidence type="ECO:0000256" key="5">
    <source>
        <dbReference type="ARBA" id="ARBA00029568"/>
    </source>
</evidence>
<keyword evidence="7" id="KW-1133">Transmembrane helix</keyword>
<feature type="transmembrane region" description="Helical" evidence="7">
    <location>
        <begin position="392"/>
        <end position="413"/>
    </location>
</feature>
<dbReference type="InterPro" id="IPR016174">
    <property type="entry name" value="Di-haem_cyt_TM"/>
</dbReference>
<comment type="catalytic activity">
    <reaction evidence="4">
        <text>a quinol + 2 Fe(III)-[cytochrome c](out) = a quinone + 2 Fe(II)-[cytochrome c](out) + 2 H(+)(out)</text>
        <dbReference type="Rhea" id="RHEA:11484"/>
        <dbReference type="Rhea" id="RHEA-COMP:10350"/>
        <dbReference type="Rhea" id="RHEA-COMP:14399"/>
        <dbReference type="ChEBI" id="CHEBI:15378"/>
        <dbReference type="ChEBI" id="CHEBI:24646"/>
        <dbReference type="ChEBI" id="CHEBI:29033"/>
        <dbReference type="ChEBI" id="CHEBI:29034"/>
        <dbReference type="ChEBI" id="CHEBI:132124"/>
        <dbReference type="EC" id="7.1.1.8"/>
    </reaction>
</comment>
<dbReference type="RefSeq" id="WP_285341850.1">
    <property type="nucleotide sequence ID" value="NZ_JASITI010000011.1"/>
</dbReference>
<feature type="transmembrane region" description="Helical" evidence="7">
    <location>
        <begin position="118"/>
        <end position="139"/>
    </location>
</feature>
<feature type="transmembrane region" description="Helical" evidence="7">
    <location>
        <begin position="151"/>
        <end position="171"/>
    </location>
</feature>
<evidence type="ECO:0000256" key="7">
    <source>
        <dbReference type="SAM" id="Phobius"/>
    </source>
</evidence>
<evidence type="ECO:0000313" key="9">
    <source>
        <dbReference type="EMBL" id="MDK9496311.1"/>
    </source>
</evidence>
<feature type="region of interest" description="Disordered" evidence="6">
    <location>
        <begin position="529"/>
        <end position="558"/>
    </location>
</feature>
<dbReference type="InterPro" id="IPR036150">
    <property type="entry name" value="Cyt_b/b6_C_sf"/>
</dbReference>
<feature type="transmembrane region" description="Helical" evidence="7">
    <location>
        <begin position="420"/>
        <end position="437"/>
    </location>
</feature>
<dbReference type="SUPFAM" id="SSF81342">
    <property type="entry name" value="Transmembrane di-heme cytochromes"/>
    <property type="match status" value="1"/>
</dbReference>
<protein>
    <recommendedName>
        <fullName evidence="3">Cytochrome bc1 complex cytochrome b subunit</fullName>
        <ecNumber evidence="2">7.1.1.8</ecNumber>
    </recommendedName>
    <alternativeName>
        <fullName evidence="5">Cytochrome bc1 reductase complex subunit QcrB</fullName>
    </alternativeName>
</protein>
<dbReference type="SUPFAM" id="SSF81648">
    <property type="entry name" value="a domain/subunit of cytochrome bc1 complex (Ubiquinol-cytochrome c reductase)"/>
    <property type="match status" value="1"/>
</dbReference>
<comment type="caution">
    <text evidence="9">The sequence shown here is derived from an EMBL/GenBank/DDBJ whole genome shotgun (WGS) entry which is preliminary data.</text>
</comment>
<evidence type="ECO:0000256" key="3">
    <source>
        <dbReference type="ARBA" id="ARBA00016116"/>
    </source>
</evidence>
<dbReference type="Proteomes" id="UP001223390">
    <property type="component" value="Unassembled WGS sequence"/>
</dbReference>
<dbReference type="PANTHER" id="PTHR19271">
    <property type="entry name" value="CYTOCHROME B"/>
    <property type="match status" value="1"/>
</dbReference>
<evidence type="ECO:0000313" key="10">
    <source>
        <dbReference type="Proteomes" id="UP001223390"/>
    </source>
</evidence>
<feature type="transmembrane region" description="Helical" evidence="7">
    <location>
        <begin position="216"/>
        <end position="240"/>
    </location>
</feature>
<gene>
    <name evidence="9" type="ORF">QEZ40_000760</name>
</gene>
<accession>A0ABT7GSS5</accession>
<feature type="domain" description="Cytochrome b/b6 N-terminal region profile" evidence="8">
    <location>
        <begin position="22"/>
        <end position="248"/>
    </location>
</feature>
<evidence type="ECO:0000256" key="4">
    <source>
        <dbReference type="ARBA" id="ARBA00029351"/>
    </source>
</evidence>
<proteinExistence type="predicted"/>
<dbReference type="PANTHER" id="PTHR19271:SF16">
    <property type="entry name" value="CYTOCHROME B"/>
    <property type="match status" value="1"/>
</dbReference>
<evidence type="ECO:0000259" key="8">
    <source>
        <dbReference type="PROSITE" id="PS51002"/>
    </source>
</evidence>
<dbReference type="InterPro" id="IPR027387">
    <property type="entry name" value="Cytb/b6-like_sf"/>
</dbReference>
<dbReference type="EMBL" id="JASITI010000011">
    <property type="protein sequence ID" value="MDK9496311.1"/>
    <property type="molecule type" value="Genomic_DNA"/>
</dbReference>
<dbReference type="EC" id="7.1.1.8" evidence="2"/>
<feature type="compositionally biased region" description="Pro residues" evidence="6">
    <location>
        <begin position="549"/>
        <end position="558"/>
    </location>
</feature>
<keyword evidence="10" id="KW-1185">Reference proteome</keyword>
<feature type="transmembrane region" description="Helical" evidence="7">
    <location>
        <begin position="183"/>
        <end position="204"/>
    </location>
</feature>
<dbReference type="Pfam" id="PF13631">
    <property type="entry name" value="Cytochrom_B_N_2"/>
    <property type="match status" value="1"/>
</dbReference>
<evidence type="ECO:0000256" key="1">
    <source>
        <dbReference type="ARBA" id="ARBA00001971"/>
    </source>
</evidence>
<feature type="transmembrane region" description="Helical" evidence="7">
    <location>
        <begin position="338"/>
        <end position="358"/>
    </location>
</feature>
<keyword evidence="7" id="KW-0472">Membrane</keyword>
<feature type="transmembrane region" description="Helical" evidence="7">
    <location>
        <begin position="50"/>
        <end position="74"/>
    </location>
</feature>
<dbReference type="PROSITE" id="PS51002">
    <property type="entry name" value="CYTB_NTER"/>
    <property type="match status" value="1"/>
</dbReference>
<keyword evidence="7" id="KW-0812">Transmembrane</keyword>
<sequence>MRAGRRCRPVPESKRGKRVARGAGALDERLPLAELTRGVLRKVFPDHWSFLLGELALYSFVVLLLTGVYLSLFFDPSMRETPYQGSYEPLRGVLMSQAYLSTLRISFDVRGGLLIRQIHHWAAIVFLAAIGAHMLRVFLTGAFRRPRELNWLIGVTLFMLAMLEGFAGYSLPDDLLSGTGLRIAQGVLLSVPVAGTYLSCFAFGGEFPGQDIVPRLYPVHILLVPGLLLGLVTVHLLLVFHLKHTHWAGPGRTARNAVGLPFFPQYLAKSGGLFLAVCGVLAALAAVAQVNPIWVYGPYRADLVSDGSQPDWYIGFLEGALRLMPGVETRLWGHTISWNPLVTAVLMPGLLFAVLYAYPFFERWITGDTGERHLCDRPRDRPVRTALGATALSWYAVLLLAGAQDILAFVFALPLPPLTWTLRAALFAVPAVVFWLTRRLCLALQSHERELLTDGAETGLAVQDAEGAFHPRYEALPPGERYTMLARDLPAPLEYDGDPTRSLPRRAANRTRAAVSAWFHRDRVPYPLTPEQRRKVAAALAGPDRPEPPEPPEPPEAA</sequence>